<dbReference type="Gene3D" id="3.10.180.10">
    <property type="entry name" value="2,3-Dihydroxybiphenyl 1,2-Dioxygenase, domain 1"/>
    <property type="match status" value="1"/>
</dbReference>
<comment type="caution">
    <text evidence="2">The sequence shown here is derived from an EMBL/GenBank/DDBJ whole genome shotgun (WGS) entry which is preliminary data.</text>
</comment>
<dbReference type="eggNOG" id="COG0346">
    <property type="taxonomic scope" value="Bacteria"/>
</dbReference>
<dbReference type="PATRIC" id="fig|1280952.3.peg.600"/>
<dbReference type="SUPFAM" id="SSF54593">
    <property type="entry name" value="Glyoxalase/Bleomycin resistance protein/Dihydroxybiphenyl dioxygenase"/>
    <property type="match status" value="1"/>
</dbReference>
<organism evidence="2 3">
    <name type="scientific">Hyphomonas jannaschiana VP2</name>
    <dbReference type="NCBI Taxonomy" id="1280952"/>
    <lineage>
        <taxon>Bacteria</taxon>
        <taxon>Pseudomonadati</taxon>
        <taxon>Pseudomonadota</taxon>
        <taxon>Alphaproteobacteria</taxon>
        <taxon>Hyphomonadales</taxon>
        <taxon>Hyphomonadaceae</taxon>
        <taxon>Hyphomonas</taxon>
    </lineage>
</organism>
<gene>
    <name evidence="2" type="ORF">HJA_02991</name>
</gene>
<dbReference type="STRING" id="1280952.HJA_02991"/>
<dbReference type="InterPro" id="IPR058998">
    <property type="entry name" value="YycE-like_N"/>
</dbReference>
<name>A0A059FHN7_9PROT</name>
<evidence type="ECO:0000313" key="3">
    <source>
        <dbReference type="Proteomes" id="UP000024816"/>
    </source>
</evidence>
<dbReference type="EMBL" id="ARYJ01000002">
    <property type="protein sequence ID" value="KCZ90159.1"/>
    <property type="molecule type" value="Genomic_DNA"/>
</dbReference>
<keyword evidence="3" id="KW-1185">Reference proteome</keyword>
<dbReference type="Proteomes" id="UP000024816">
    <property type="component" value="Unassembled WGS sequence"/>
</dbReference>
<dbReference type="InterPro" id="IPR058997">
    <property type="entry name" value="YycE-like_C"/>
</dbReference>
<feature type="domain" description="VOC" evidence="1">
    <location>
        <begin position="6"/>
        <end position="128"/>
    </location>
</feature>
<dbReference type="Pfam" id="PF22659">
    <property type="entry name" value="YycE-like_C"/>
    <property type="match status" value="1"/>
</dbReference>
<accession>A0A059FHN7</accession>
<dbReference type="InterPro" id="IPR029068">
    <property type="entry name" value="Glyas_Bleomycin-R_OHBP_Dase"/>
</dbReference>
<proteinExistence type="predicted"/>
<dbReference type="OrthoDB" id="8018325at2"/>
<dbReference type="InterPro" id="IPR037523">
    <property type="entry name" value="VOC_core"/>
</dbReference>
<sequence length="132" mass="15058">MTLEQATIRIARPTDDLDALLPFYRDGLGFRVLYEFRGHDSFDGVMLGHPGAPYHLEFTVAHGHIAGRAPTEDNLLVFYLPERNRFDAAHRRLRAAGFHPVPAFNAYWDDKGVTFEDPDGYRIVLQNASWDL</sequence>
<dbReference type="PROSITE" id="PS51819">
    <property type="entry name" value="VOC"/>
    <property type="match status" value="1"/>
</dbReference>
<dbReference type="AlphaFoldDB" id="A0A059FHN7"/>
<evidence type="ECO:0000259" key="1">
    <source>
        <dbReference type="PROSITE" id="PS51819"/>
    </source>
</evidence>
<dbReference type="CDD" id="cd06587">
    <property type="entry name" value="VOC"/>
    <property type="match status" value="1"/>
</dbReference>
<dbReference type="Pfam" id="PF22658">
    <property type="entry name" value="YycE-like_N"/>
    <property type="match status" value="1"/>
</dbReference>
<reference evidence="2 3" key="1">
    <citation type="journal article" date="2014" name="Antonie Van Leeuwenhoek">
        <title>Hyphomonas beringensis sp. nov. and Hyphomonas chukchiensis sp. nov., isolated from surface seawater of the Bering Sea and Chukchi Sea.</title>
        <authorList>
            <person name="Li C."/>
            <person name="Lai Q."/>
            <person name="Li G."/>
            <person name="Dong C."/>
            <person name="Wang J."/>
            <person name="Liao Y."/>
            <person name="Shao Z."/>
        </authorList>
    </citation>
    <scope>NUCLEOTIDE SEQUENCE [LARGE SCALE GENOMIC DNA]</scope>
    <source>
        <strain evidence="2 3">VP2</strain>
    </source>
</reference>
<dbReference type="RefSeq" id="WP_035578138.1">
    <property type="nucleotide sequence ID" value="NZ_ARYJ01000002.1"/>
</dbReference>
<evidence type="ECO:0000313" key="2">
    <source>
        <dbReference type="EMBL" id="KCZ90159.1"/>
    </source>
</evidence>
<protein>
    <submittedName>
        <fullName evidence="2">Prolyl endopeptidase</fullName>
    </submittedName>
</protein>